<keyword evidence="5" id="KW-0411">Iron-sulfur</keyword>
<dbReference type="Gene3D" id="3.40.50.740">
    <property type="match status" value="1"/>
</dbReference>
<evidence type="ECO:0000256" key="4">
    <source>
        <dbReference type="ARBA" id="ARBA00023004"/>
    </source>
</evidence>
<dbReference type="SUPFAM" id="SSF53706">
    <property type="entry name" value="Formate dehydrogenase/DMSO reductase, domains 1-3"/>
    <property type="match status" value="1"/>
</dbReference>
<keyword evidence="3" id="KW-0560">Oxidoreductase</keyword>
<name>A0ABZ2LAC6_9BACT</name>
<dbReference type="SMART" id="SM00926">
    <property type="entry name" value="Molybdop_Fe4S4"/>
    <property type="match status" value="1"/>
</dbReference>
<dbReference type="InterPro" id="IPR006657">
    <property type="entry name" value="MoPterin_dinucl-bd_dom"/>
</dbReference>
<proteinExistence type="predicted"/>
<dbReference type="RefSeq" id="WP_394836525.1">
    <property type="nucleotide sequence ID" value="NZ_CP089929.1"/>
</dbReference>
<sequence>MAATTDWKPTACILCECNCGLEVELGGEDGRHLVRLRGDKRHPVSQGYACEKAHRLDHYQHGPDRLTTPLRRRPDGTFEPIDWDTAIREVAARLTAVRDTYGGDTIFYYGGGGQGNHLPGAYSPTVRRALGSRWRSSALAQEKTGEFWVSDRMLGTYTRADFEHCDVALFLGKNPWHSHSIPRARVTLKEISKDPARTLIVIDPRRTETAELADIHLQVRPGRDAWLLAAMLHVIVAEDLVNHAFLDAHAVEVDAAVEALRTIPFDECCKHAGLEEGLVRRAARIIGRARAFASFEDLGVQMNRQSTLVSYLHRLLVVLTGSMGRPGTHYVPTTLVQFTGGAASRRSPVVGAPIIAGLVPCNVIAEEILADHPKRYRAMIVETANPAHSLADSKRFREALAALDTVVVIDVAMTETAKHAHYVLPAATQFEKAEATFFNFDFPSNAFHLRPRLFERPPGVLPEAEIHARLAEALGVVTEDMLAPLREAAARGLVPYAEALAARLFSDPAYQWLAPAILYRTLDLPEDVREGAVLLALALKKAFENPAQLARAGFGGTPIEAGVALFQAMMTSPSGVVFAVDEWSEVLGRIGTKDGKIHVSLPDLLEELEKCTRSGPNDYDERFPFVLSAGERRSFTANTIIRDPSWRKKDASGALRMNPEDAAALGITDGGVVRLTTKRGSVIVATEISDAMQRGHVSLPNGMGSGRHGDGLVGGVAPNELTALDERDPFAGTPWHKHVPARIERAE</sequence>
<dbReference type="Proteomes" id="UP001374803">
    <property type="component" value="Chromosome"/>
</dbReference>
<gene>
    <name evidence="7" type="ORF">LVJ94_06420</name>
</gene>
<dbReference type="Gene3D" id="3.40.228.10">
    <property type="entry name" value="Dimethylsulfoxide Reductase, domain 2"/>
    <property type="match status" value="1"/>
</dbReference>
<dbReference type="Pfam" id="PF04879">
    <property type="entry name" value="Molybdop_Fe4S4"/>
    <property type="match status" value="1"/>
</dbReference>
<organism evidence="7 8">
    <name type="scientific">Pendulispora rubella</name>
    <dbReference type="NCBI Taxonomy" id="2741070"/>
    <lineage>
        <taxon>Bacteria</taxon>
        <taxon>Pseudomonadati</taxon>
        <taxon>Myxococcota</taxon>
        <taxon>Myxococcia</taxon>
        <taxon>Myxococcales</taxon>
        <taxon>Sorangiineae</taxon>
        <taxon>Pendulisporaceae</taxon>
        <taxon>Pendulispora</taxon>
    </lineage>
</organism>
<dbReference type="InterPro" id="IPR006656">
    <property type="entry name" value="Mopterin_OxRdtase"/>
</dbReference>
<evidence type="ECO:0000313" key="7">
    <source>
        <dbReference type="EMBL" id="WXB06868.1"/>
    </source>
</evidence>
<dbReference type="Pfam" id="PF00384">
    <property type="entry name" value="Molybdopterin"/>
    <property type="match status" value="1"/>
</dbReference>
<accession>A0ABZ2LAC6</accession>
<evidence type="ECO:0000256" key="1">
    <source>
        <dbReference type="ARBA" id="ARBA00022485"/>
    </source>
</evidence>
<evidence type="ECO:0000313" key="8">
    <source>
        <dbReference type="Proteomes" id="UP001374803"/>
    </source>
</evidence>
<reference evidence="7" key="1">
    <citation type="submission" date="2021-12" db="EMBL/GenBank/DDBJ databases">
        <title>Discovery of the Pendulisporaceae a myxobacterial family with distinct sporulation behavior and unique specialized metabolism.</title>
        <authorList>
            <person name="Garcia R."/>
            <person name="Popoff A."/>
            <person name="Bader C.D."/>
            <person name="Loehr J."/>
            <person name="Walesch S."/>
            <person name="Walt C."/>
            <person name="Boldt J."/>
            <person name="Bunk B."/>
            <person name="Haeckl F.J.F.P.J."/>
            <person name="Gunesch A.P."/>
            <person name="Birkelbach J."/>
            <person name="Nuebel U."/>
            <person name="Pietschmann T."/>
            <person name="Bach T."/>
            <person name="Mueller R."/>
        </authorList>
    </citation>
    <scope>NUCLEOTIDE SEQUENCE</scope>
    <source>
        <strain evidence="7">MSr11367</strain>
    </source>
</reference>
<dbReference type="Gene3D" id="2.20.25.90">
    <property type="entry name" value="ADC-like domains"/>
    <property type="match status" value="1"/>
</dbReference>
<dbReference type="SUPFAM" id="SSF50692">
    <property type="entry name" value="ADC-like"/>
    <property type="match status" value="1"/>
</dbReference>
<dbReference type="PANTHER" id="PTHR43105:SF9">
    <property type="entry name" value="NADPH-FE(3+) OXIDOREDUCTASE SUBUNIT ALPHA"/>
    <property type="match status" value="1"/>
</dbReference>
<protein>
    <submittedName>
        <fullName evidence="7">Molybdopterin-dependent oxidoreductase</fullName>
    </submittedName>
</protein>
<dbReference type="InterPro" id="IPR006963">
    <property type="entry name" value="Mopterin_OxRdtase_4Fe-4S_dom"/>
</dbReference>
<dbReference type="InterPro" id="IPR050123">
    <property type="entry name" value="Prok_molybdopt-oxidoreductase"/>
</dbReference>
<dbReference type="PROSITE" id="PS51669">
    <property type="entry name" value="4FE4S_MOW_BIS_MGD"/>
    <property type="match status" value="1"/>
</dbReference>
<feature type="domain" description="4Fe-4S Mo/W bis-MGD-type" evidence="6">
    <location>
        <begin position="5"/>
        <end position="64"/>
    </location>
</feature>
<evidence type="ECO:0000256" key="2">
    <source>
        <dbReference type="ARBA" id="ARBA00022723"/>
    </source>
</evidence>
<evidence type="ECO:0000256" key="3">
    <source>
        <dbReference type="ARBA" id="ARBA00023002"/>
    </source>
</evidence>
<keyword evidence="4" id="KW-0408">Iron</keyword>
<keyword evidence="8" id="KW-1185">Reference proteome</keyword>
<evidence type="ECO:0000259" key="6">
    <source>
        <dbReference type="PROSITE" id="PS51669"/>
    </source>
</evidence>
<evidence type="ECO:0000256" key="5">
    <source>
        <dbReference type="ARBA" id="ARBA00023014"/>
    </source>
</evidence>
<dbReference type="InterPro" id="IPR009010">
    <property type="entry name" value="Asp_de-COase-like_dom_sf"/>
</dbReference>
<dbReference type="PANTHER" id="PTHR43105">
    <property type="entry name" value="RESPIRATORY NITRATE REDUCTASE"/>
    <property type="match status" value="1"/>
</dbReference>
<dbReference type="EMBL" id="CP089983">
    <property type="protein sequence ID" value="WXB06868.1"/>
    <property type="molecule type" value="Genomic_DNA"/>
</dbReference>
<keyword evidence="1" id="KW-0004">4Fe-4S</keyword>
<keyword evidence="2" id="KW-0479">Metal-binding</keyword>
<dbReference type="Gene3D" id="2.40.40.20">
    <property type="match status" value="1"/>
</dbReference>
<dbReference type="Pfam" id="PF01568">
    <property type="entry name" value="Molydop_binding"/>
    <property type="match status" value="1"/>
</dbReference>